<sequence length="109" mass="12791">MLLMLREKGKYASATQNRRIVWSKIIWPLILEINDVVFSLKQYQKKRDDVCHGNNLKISDMSRGLVSLLQKGVIIKENDVYSIHYRIIPYMRLKADCDYATAINETKMK</sequence>
<organism evidence="1">
    <name type="scientific">uncultured marine thaumarchaeote KM3_197_F10</name>
    <dbReference type="NCBI Taxonomy" id="1456088"/>
    <lineage>
        <taxon>Archaea</taxon>
        <taxon>Nitrososphaerota</taxon>
        <taxon>environmental samples</taxon>
    </lineage>
</organism>
<evidence type="ECO:0000313" key="1">
    <source>
        <dbReference type="EMBL" id="AIF06958.1"/>
    </source>
</evidence>
<dbReference type="EMBL" id="KF900786">
    <property type="protein sequence ID" value="AIF06958.1"/>
    <property type="molecule type" value="Genomic_DNA"/>
</dbReference>
<proteinExistence type="predicted"/>
<name>A0A075GYW7_9ARCH</name>
<dbReference type="AlphaFoldDB" id="A0A075GYW7"/>
<protein>
    <submittedName>
        <fullName evidence="1">Uncharacterized protein</fullName>
    </submittedName>
</protein>
<accession>A0A075GYW7</accession>
<reference evidence="1" key="1">
    <citation type="journal article" date="2014" name="Genome Biol. Evol.">
        <title>Pangenome evidence for extensive interdomain horizontal transfer affecting lineage core and shell genes in uncultured planktonic thaumarchaeota and euryarchaeota.</title>
        <authorList>
            <person name="Deschamps P."/>
            <person name="Zivanovic Y."/>
            <person name="Moreira D."/>
            <person name="Rodriguez-Valera F."/>
            <person name="Lopez-Garcia P."/>
        </authorList>
    </citation>
    <scope>NUCLEOTIDE SEQUENCE</scope>
</reference>